<dbReference type="Proteomes" id="UP001165083">
    <property type="component" value="Unassembled WGS sequence"/>
</dbReference>
<dbReference type="PANTHER" id="PTHR33129">
    <property type="entry name" value="PROTEIN KINASE DOMAIN-CONTAINING PROTEIN-RELATED"/>
    <property type="match status" value="1"/>
</dbReference>
<comment type="caution">
    <text evidence="1">The sequence shown here is derived from an EMBL/GenBank/DDBJ whole genome shotgun (WGS) entry which is preliminary data.</text>
</comment>
<keyword evidence="2" id="KW-1185">Reference proteome</keyword>
<proteinExistence type="predicted"/>
<evidence type="ECO:0000313" key="2">
    <source>
        <dbReference type="Proteomes" id="UP001165083"/>
    </source>
</evidence>
<evidence type="ECO:0000313" key="1">
    <source>
        <dbReference type="EMBL" id="GMF27500.1"/>
    </source>
</evidence>
<sequence length="490" mass="55018">MKHFPTLLEHPMVEFNSIMERDAYTVIFARMVKYAKYCFEFPLTTANDSDEHRESGKGSNVVVTGNPGTGKSRFLLYCMFQLTLGEQEDVQQLPLYELVVNHNEKYVKYDAATKEFVDLDKADVSALMGQRHVLRLVEATSSELTGWSGVSVLFASPGVEGYENFEKVDGLTFTMPTWILEELKEYNTLLSDRLKLDDDELLSRYDLYGGIPRFVFSQTIDRPEAKIHSAITSFDALKVISYCRSNAAVRENDYSNCVLQMVPTQADYCGKFYLDFVSMHIAEKIIDKVHGDSLNKVSEFAVVHDVDHSGSTAVVRGRVYELLSHKQFSLHMVRTLQLRSLGPTAVPVERLTIPDNMETVRFAAFDQLKLARNWTYYRPTSRTFGALDAFIWDGNSACYGLQMTVNADHGIKAAPLNKFLKWLNDQGVPSLKFSFIFLVPSNLEASFRKQSTRTATGAVSKTPGASGKVGQFVAALDLSFAMHHEPASSA</sequence>
<organism evidence="1 2">
    <name type="scientific">Phytophthora lilii</name>
    <dbReference type="NCBI Taxonomy" id="2077276"/>
    <lineage>
        <taxon>Eukaryota</taxon>
        <taxon>Sar</taxon>
        <taxon>Stramenopiles</taxon>
        <taxon>Oomycota</taxon>
        <taxon>Peronosporomycetes</taxon>
        <taxon>Peronosporales</taxon>
        <taxon>Peronosporaceae</taxon>
        <taxon>Phytophthora</taxon>
    </lineage>
</organism>
<dbReference type="AlphaFoldDB" id="A0A9W6U8J2"/>
<gene>
    <name evidence="1" type="ORF">Plil01_001150400</name>
</gene>
<dbReference type="EMBL" id="BSXW01000664">
    <property type="protein sequence ID" value="GMF27500.1"/>
    <property type="molecule type" value="Genomic_DNA"/>
</dbReference>
<name>A0A9W6U8J2_9STRA</name>
<dbReference type="OrthoDB" id="96105at2759"/>
<dbReference type="InterPro" id="IPR052980">
    <property type="entry name" value="Crinkler_effector"/>
</dbReference>
<accession>A0A9W6U8J2</accession>
<reference evidence="1" key="1">
    <citation type="submission" date="2023-04" db="EMBL/GenBank/DDBJ databases">
        <title>Phytophthora lilii NBRC 32176.</title>
        <authorList>
            <person name="Ichikawa N."/>
            <person name="Sato H."/>
            <person name="Tonouchi N."/>
        </authorList>
    </citation>
    <scope>NUCLEOTIDE SEQUENCE</scope>
    <source>
        <strain evidence="1">NBRC 32176</strain>
    </source>
</reference>
<dbReference type="PANTHER" id="PTHR33129:SF1">
    <property type="entry name" value="ATP-BINDING PROTEIN"/>
    <property type="match status" value="1"/>
</dbReference>
<protein>
    <submittedName>
        <fullName evidence="1">Unnamed protein product</fullName>
    </submittedName>
</protein>